<keyword evidence="7" id="KW-1185">Reference proteome</keyword>
<accession>A0A2Z7BGD4</accession>
<evidence type="ECO:0000256" key="3">
    <source>
        <dbReference type="ARBA" id="ARBA00022737"/>
    </source>
</evidence>
<name>A0A2Z7BGD4_9LAMI</name>
<feature type="transmembrane region" description="Helical" evidence="4">
    <location>
        <begin position="26"/>
        <end position="44"/>
    </location>
</feature>
<dbReference type="EMBL" id="KV005802">
    <property type="protein sequence ID" value="KZV33422.1"/>
    <property type="molecule type" value="Genomic_DNA"/>
</dbReference>
<dbReference type="Pfam" id="PF08263">
    <property type="entry name" value="LRRNT_2"/>
    <property type="match status" value="1"/>
</dbReference>
<feature type="domain" description="Leucine-rich repeat-containing N-terminal plant-type" evidence="5">
    <location>
        <begin position="49"/>
        <end position="88"/>
    </location>
</feature>
<dbReference type="InterPro" id="IPR053211">
    <property type="entry name" value="DNA_repair-toleration"/>
</dbReference>
<evidence type="ECO:0000313" key="6">
    <source>
        <dbReference type="EMBL" id="KZV33422.1"/>
    </source>
</evidence>
<dbReference type="AlphaFoldDB" id="A0A2Z7BGD4"/>
<keyword evidence="3" id="KW-0677">Repeat</keyword>
<organism evidence="6 7">
    <name type="scientific">Dorcoceras hygrometricum</name>
    <dbReference type="NCBI Taxonomy" id="472368"/>
    <lineage>
        <taxon>Eukaryota</taxon>
        <taxon>Viridiplantae</taxon>
        <taxon>Streptophyta</taxon>
        <taxon>Embryophyta</taxon>
        <taxon>Tracheophyta</taxon>
        <taxon>Spermatophyta</taxon>
        <taxon>Magnoliopsida</taxon>
        <taxon>eudicotyledons</taxon>
        <taxon>Gunneridae</taxon>
        <taxon>Pentapetalae</taxon>
        <taxon>asterids</taxon>
        <taxon>lamiids</taxon>
        <taxon>Lamiales</taxon>
        <taxon>Gesneriaceae</taxon>
        <taxon>Didymocarpoideae</taxon>
        <taxon>Trichosporeae</taxon>
        <taxon>Loxocarpinae</taxon>
        <taxon>Dorcoceras</taxon>
    </lineage>
</organism>
<keyword evidence="1" id="KW-0433">Leucine-rich repeat</keyword>
<keyword evidence="4" id="KW-0812">Transmembrane</keyword>
<keyword evidence="4" id="KW-0472">Membrane</keyword>
<keyword evidence="4" id="KW-1133">Transmembrane helix</keyword>
<protein>
    <recommendedName>
        <fullName evidence="5">Leucine-rich repeat-containing N-terminal plant-type domain-containing protein</fullName>
    </recommendedName>
</protein>
<reference evidence="6 7" key="1">
    <citation type="journal article" date="2015" name="Proc. Natl. Acad. Sci. U.S.A.">
        <title>The resurrection genome of Boea hygrometrica: A blueprint for survival of dehydration.</title>
        <authorList>
            <person name="Xiao L."/>
            <person name="Yang G."/>
            <person name="Zhang L."/>
            <person name="Yang X."/>
            <person name="Zhao S."/>
            <person name="Ji Z."/>
            <person name="Zhou Q."/>
            <person name="Hu M."/>
            <person name="Wang Y."/>
            <person name="Chen M."/>
            <person name="Xu Y."/>
            <person name="Jin H."/>
            <person name="Xiao X."/>
            <person name="Hu G."/>
            <person name="Bao F."/>
            <person name="Hu Y."/>
            <person name="Wan P."/>
            <person name="Li L."/>
            <person name="Deng X."/>
            <person name="Kuang T."/>
            <person name="Xiang C."/>
            <person name="Zhu J.K."/>
            <person name="Oliver M.J."/>
            <person name="He Y."/>
        </authorList>
    </citation>
    <scope>NUCLEOTIDE SEQUENCE [LARGE SCALE GENOMIC DNA]</scope>
    <source>
        <strain evidence="7">cv. XS01</strain>
    </source>
</reference>
<dbReference type="InterPro" id="IPR032675">
    <property type="entry name" value="LRR_dom_sf"/>
</dbReference>
<dbReference type="InterPro" id="IPR013210">
    <property type="entry name" value="LRR_N_plant-typ"/>
</dbReference>
<dbReference type="Gene3D" id="3.80.10.10">
    <property type="entry name" value="Ribonuclease Inhibitor"/>
    <property type="match status" value="1"/>
</dbReference>
<evidence type="ECO:0000256" key="4">
    <source>
        <dbReference type="SAM" id="Phobius"/>
    </source>
</evidence>
<gene>
    <name evidence="6" type="ORF">F511_40008</name>
</gene>
<evidence type="ECO:0000259" key="5">
    <source>
        <dbReference type="Pfam" id="PF08263"/>
    </source>
</evidence>
<proteinExistence type="predicted"/>
<dbReference type="OrthoDB" id="512212at2759"/>
<dbReference type="SUPFAM" id="SSF52058">
    <property type="entry name" value="L domain-like"/>
    <property type="match status" value="1"/>
</dbReference>
<keyword evidence="2" id="KW-0732">Signal</keyword>
<evidence type="ECO:0000256" key="2">
    <source>
        <dbReference type="ARBA" id="ARBA00022729"/>
    </source>
</evidence>
<dbReference type="PANTHER" id="PTHR48060">
    <property type="entry name" value="DNA DAMAGE-REPAIR/TOLERATION PROTEIN DRT100"/>
    <property type="match status" value="1"/>
</dbReference>
<evidence type="ECO:0000256" key="1">
    <source>
        <dbReference type="ARBA" id="ARBA00022614"/>
    </source>
</evidence>
<dbReference type="Proteomes" id="UP000250235">
    <property type="component" value="Unassembled WGS sequence"/>
</dbReference>
<dbReference type="PANTHER" id="PTHR48060:SF21">
    <property type="entry name" value="L DOMAIN-LIKE PROTEIN"/>
    <property type="match status" value="1"/>
</dbReference>
<evidence type="ECO:0000313" key="7">
    <source>
        <dbReference type="Proteomes" id="UP000250235"/>
    </source>
</evidence>
<sequence>MHFKIHTMSACEFFEVAISLGKGMKGLLAISFLNILIAYSAMALTNITSDQSVLLAFKSELDLDTSHVLYRNWSVSFPTCKWIGLTCSSRHQRVSALDISGMGLGGNLTSQIGSLSFLVSLDLSGNSFHGQLLGELAQLHSSDSWIFGPSASPVASLLGWESWFNFSS</sequence>